<dbReference type="GO" id="GO:0032993">
    <property type="term" value="C:protein-DNA complex"/>
    <property type="evidence" value="ECO:0007669"/>
    <property type="project" value="TreeGrafter"/>
</dbReference>
<dbReference type="Proteomes" id="UP000306985">
    <property type="component" value="Unassembled WGS sequence"/>
</dbReference>
<comment type="caution">
    <text evidence="6">The sequence shown here is derived from an EMBL/GenBank/DDBJ whole genome shotgun (WGS) entry which is preliminary data.</text>
</comment>
<evidence type="ECO:0000256" key="2">
    <source>
        <dbReference type="ARBA" id="ARBA00023015"/>
    </source>
</evidence>
<dbReference type="SUPFAM" id="SSF53850">
    <property type="entry name" value="Periplasmic binding protein-like II"/>
    <property type="match status" value="1"/>
</dbReference>
<dbReference type="InterPro" id="IPR036390">
    <property type="entry name" value="WH_DNA-bd_sf"/>
</dbReference>
<evidence type="ECO:0000259" key="5">
    <source>
        <dbReference type="PROSITE" id="PS50931"/>
    </source>
</evidence>
<evidence type="ECO:0000256" key="1">
    <source>
        <dbReference type="ARBA" id="ARBA00009437"/>
    </source>
</evidence>
<dbReference type="OrthoDB" id="3673085at2"/>
<protein>
    <submittedName>
        <fullName evidence="6">LysR family transcriptional regulator</fullName>
    </submittedName>
</protein>
<reference evidence="6 7" key="1">
    <citation type="submission" date="2019-05" db="EMBL/GenBank/DDBJ databases">
        <title>Nakamurella sp. N5BH11, whole genome shotgun sequence.</title>
        <authorList>
            <person name="Tuo L."/>
        </authorList>
    </citation>
    <scope>NUCLEOTIDE SEQUENCE [LARGE SCALE GENOMIC DNA]</scope>
    <source>
        <strain evidence="6 7">N5BH11</strain>
    </source>
</reference>
<organism evidence="6 7">
    <name type="scientific">Nakamurella flava</name>
    <dbReference type="NCBI Taxonomy" id="2576308"/>
    <lineage>
        <taxon>Bacteria</taxon>
        <taxon>Bacillati</taxon>
        <taxon>Actinomycetota</taxon>
        <taxon>Actinomycetes</taxon>
        <taxon>Nakamurellales</taxon>
        <taxon>Nakamurellaceae</taxon>
        <taxon>Nakamurella</taxon>
    </lineage>
</organism>
<dbReference type="InterPro" id="IPR036388">
    <property type="entry name" value="WH-like_DNA-bd_sf"/>
</dbReference>
<dbReference type="Gene3D" id="1.10.10.10">
    <property type="entry name" value="Winged helix-like DNA-binding domain superfamily/Winged helix DNA-binding domain"/>
    <property type="match status" value="1"/>
</dbReference>
<dbReference type="EMBL" id="SZZH01000001">
    <property type="protein sequence ID" value="TKV60862.1"/>
    <property type="molecule type" value="Genomic_DNA"/>
</dbReference>
<comment type="similarity">
    <text evidence="1">Belongs to the LysR transcriptional regulatory family.</text>
</comment>
<gene>
    <name evidence="6" type="ORF">FDO65_04145</name>
</gene>
<dbReference type="RefSeq" id="WP_137448165.1">
    <property type="nucleotide sequence ID" value="NZ_SZZH01000001.1"/>
</dbReference>
<evidence type="ECO:0000313" key="7">
    <source>
        <dbReference type="Proteomes" id="UP000306985"/>
    </source>
</evidence>
<dbReference type="SUPFAM" id="SSF46785">
    <property type="entry name" value="Winged helix' DNA-binding domain"/>
    <property type="match status" value="1"/>
</dbReference>
<dbReference type="GO" id="GO:0003677">
    <property type="term" value="F:DNA binding"/>
    <property type="evidence" value="ECO:0007669"/>
    <property type="project" value="UniProtKB-KW"/>
</dbReference>
<sequence length="313" mass="33582">MDPRRLRLLRELARLGSMQLVADELGVTTSTVSQQIAALAKDVGLALIEPDGRRVRLTPAGRRLADHAATILAAIDTARADLQPGDPAGTVRVAGFATAIRRALLPAIRDLSRDHPRITLRVREHEPPEALDLLAAGAVDLALVYDFTVAPRVLDESLEVLPLWTASWSMGVPDDPGIGRCGADAEGLTAPEVLGRLRERLCIVNSRDTADETVLRLLGSLAGFTPLIAHRADSLELVVDLITGGQGVGLLPQAWPPTPGVRLLPLHDPDVVQRAFVVTRRGHTQWAPLGIVRRLLTDRASADTGVRATAADR</sequence>
<keyword evidence="4" id="KW-0804">Transcription</keyword>
<evidence type="ECO:0000313" key="6">
    <source>
        <dbReference type="EMBL" id="TKV60862.1"/>
    </source>
</evidence>
<name>A0A4U6QL46_9ACTN</name>
<dbReference type="PANTHER" id="PTHR30346:SF29">
    <property type="entry name" value="LYSR SUBSTRATE-BINDING"/>
    <property type="match status" value="1"/>
</dbReference>
<evidence type="ECO:0000256" key="4">
    <source>
        <dbReference type="ARBA" id="ARBA00023163"/>
    </source>
</evidence>
<keyword evidence="2" id="KW-0805">Transcription regulation</keyword>
<keyword evidence="7" id="KW-1185">Reference proteome</keyword>
<dbReference type="InterPro" id="IPR005119">
    <property type="entry name" value="LysR_subst-bd"/>
</dbReference>
<dbReference type="PROSITE" id="PS50931">
    <property type="entry name" value="HTH_LYSR"/>
    <property type="match status" value="1"/>
</dbReference>
<accession>A0A4U6QL46</accession>
<dbReference type="InterPro" id="IPR000847">
    <property type="entry name" value="LysR_HTH_N"/>
</dbReference>
<dbReference type="Gene3D" id="3.40.190.10">
    <property type="entry name" value="Periplasmic binding protein-like II"/>
    <property type="match status" value="2"/>
</dbReference>
<dbReference type="Pfam" id="PF00126">
    <property type="entry name" value="HTH_1"/>
    <property type="match status" value="1"/>
</dbReference>
<proteinExistence type="inferred from homology"/>
<dbReference type="AlphaFoldDB" id="A0A4U6QL46"/>
<dbReference type="PANTHER" id="PTHR30346">
    <property type="entry name" value="TRANSCRIPTIONAL DUAL REGULATOR HCAR-RELATED"/>
    <property type="match status" value="1"/>
</dbReference>
<dbReference type="Pfam" id="PF03466">
    <property type="entry name" value="LysR_substrate"/>
    <property type="match status" value="1"/>
</dbReference>
<evidence type="ECO:0000256" key="3">
    <source>
        <dbReference type="ARBA" id="ARBA00023125"/>
    </source>
</evidence>
<dbReference type="GO" id="GO:0003700">
    <property type="term" value="F:DNA-binding transcription factor activity"/>
    <property type="evidence" value="ECO:0007669"/>
    <property type="project" value="InterPro"/>
</dbReference>
<feature type="domain" description="HTH lysR-type" evidence="5">
    <location>
        <begin position="1"/>
        <end position="58"/>
    </location>
</feature>
<keyword evidence="3" id="KW-0238">DNA-binding</keyword>